<keyword evidence="6" id="KW-0547">Nucleotide-binding</keyword>
<evidence type="ECO:0000313" key="10">
    <source>
        <dbReference type="Proteomes" id="UP000019377"/>
    </source>
</evidence>
<dbReference type="GO" id="GO:0005634">
    <property type="term" value="C:nucleus"/>
    <property type="evidence" value="ECO:0007669"/>
    <property type="project" value="UniProtKB-SubCell"/>
</dbReference>
<comment type="catalytic activity">
    <reaction evidence="3">
        <text>a 5'-end (N(7)-methyl 5'-triphosphoguanosine)-ribonucleoside-ribonucleotide in mRNA + H2O = a (N(7)-methyl 5'-triphosphoguanosine)-nucleoside + a 5'-end phospho-ribonucleoside in mRNA + H(+)</text>
        <dbReference type="Rhea" id="RHEA:66928"/>
        <dbReference type="Rhea" id="RHEA-COMP:15692"/>
        <dbReference type="Rhea" id="RHEA-COMP:17313"/>
        <dbReference type="ChEBI" id="CHEBI:15377"/>
        <dbReference type="ChEBI" id="CHEBI:15378"/>
        <dbReference type="ChEBI" id="CHEBI:138282"/>
        <dbReference type="ChEBI" id="CHEBI:172876"/>
        <dbReference type="ChEBI" id="CHEBI:172877"/>
    </reaction>
    <physiologicalReaction direction="left-to-right" evidence="3">
        <dbReference type="Rhea" id="RHEA:66929"/>
    </physiologicalReaction>
</comment>
<name>V5EPK4_KALBG</name>
<dbReference type="GO" id="GO:0000166">
    <property type="term" value="F:nucleotide binding"/>
    <property type="evidence" value="ECO:0007669"/>
    <property type="project" value="UniProtKB-KW"/>
</dbReference>
<feature type="region of interest" description="Disordered" evidence="7">
    <location>
        <begin position="255"/>
        <end position="275"/>
    </location>
</feature>
<protein>
    <recommendedName>
        <fullName evidence="6">Decapping nuclease</fullName>
        <ecNumber evidence="6">3.6.1.-</ecNumber>
    </recommendedName>
</protein>
<dbReference type="eggNOG" id="KOG3396">
    <property type="taxonomic scope" value="Eukaryota"/>
</dbReference>
<dbReference type="InterPro" id="IPR016181">
    <property type="entry name" value="Acyl_CoA_acyltransferase"/>
</dbReference>
<dbReference type="OMA" id="GADLNYG"/>
<dbReference type="GO" id="GO:0000956">
    <property type="term" value="P:nuclear-transcribed mRNA catabolic process"/>
    <property type="evidence" value="ECO:0007669"/>
    <property type="project" value="TreeGrafter"/>
</dbReference>
<dbReference type="GO" id="GO:0110155">
    <property type="term" value="P:NAD-cap decapping"/>
    <property type="evidence" value="ECO:0007669"/>
    <property type="project" value="TreeGrafter"/>
</dbReference>
<comment type="catalytic activity">
    <reaction evidence="5">
        <text>a 5'-end NAD(+)-phospho-ribonucleoside in mRNA + H2O = a 5'-end phospho-ribonucleoside in mRNA + NAD(+) + H(+)</text>
        <dbReference type="Rhea" id="RHEA:60880"/>
        <dbReference type="Rhea" id="RHEA-COMP:15692"/>
        <dbReference type="Rhea" id="RHEA-COMP:15698"/>
        <dbReference type="ChEBI" id="CHEBI:15377"/>
        <dbReference type="ChEBI" id="CHEBI:15378"/>
        <dbReference type="ChEBI" id="CHEBI:57540"/>
        <dbReference type="ChEBI" id="CHEBI:138282"/>
        <dbReference type="ChEBI" id="CHEBI:144029"/>
    </reaction>
    <physiologicalReaction direction="left-to-right" evidence="5">
        <dbReference type="Rhea" id="RHEA:60881"/>
    </physiologicalReaction>
</comment>
<dbReference type="EMBL" id="KI545894">
    <property type="protein sequence ID" value="EST04873.1"/>
    <property type="molecule type" value="Genomic_DNA"/>
</dbReference>
<dbReference type="Proteomes" id="UP000019377">
    <property type="component" value="Unassembled WGS sequence"/>
</dbReference>
<keyword evidence="6" id="KW-0378">Hydrolase</keyword>
<accession>V5EPK4</accession>
<dbReference type="HOGENOM" id="CLU_024877_1_2_1"/>
<dbReference type="GO" id="GO:0016747">
    <property type="term" value="F:acyltransferase activity, transferring groups other than amino-acyl groups"/>
    <property type="evidence" value="ECO:0007669"/>
    <property type="project" value="InterPro"/>
</dbReference>
<evidence type="ECO:0000256" key="4">
    <source>
        <dbReference type="ARBA" id="ARBA00044692"/>
    </source>
</evidence>
<dbReference type="OrthoDB" id="5853397at2759"/>
<dbReference type="SUPFAM" id="SSF55729">
    <property type="entry name" value="Acyl-CoA N-acyltransferases (Nat)"/>
    <property type="match status" value="1"/>
</dbReference>
<feature type="domain" description="N-acetyltransferase" evidence="8">
    <location>
        <begin position="31"/>
        <end position="183"/>
    </location>
</feature>
<comment type="function">
    <text evidence="6">Decapping enzyme for NAD-capped RNAs: specifically hydrolyzes the nicotinamide adenine dinucleotide (NAD) cap from a subset of RNAs by removing the entire NAD moiety from the 5'-end of an NAD-capped RNA.</text>
</comment>
<dbReference type="Pfam" id="PF00583">
    <property type="entry name" value="Acetyltransf_1"/>
    <property type="match status" value="1"/>
</dbReference>
<dbReference type="PROSITE" id="PS51186">
    <property type="entry name" value="GNAT"/>
    <property type="match status" value="1"/>
</dbReference>
<dbReference type="GeneID" id="27422210"/>
<sequence length="619" mass="69568">MPSVQQSSTKQLAFAAEDIPKECLETVSDDYEMRPLAACDYNRGFNEVLACLVETPDLGEAAWKERFDAMVAAKGTYFPIVIVSKDTDKIVAMGTIVVELKFFRGLTRIGHVEDIVVNTRLHSKGLGKIIVETVKALAVSKGCSNIILNCSDEKKPTLKHPRTQNGFSGSPYTAPPLFQQPAPLCSFSFDETRKQWQDDRCKRYYRGPPPYNNRHPHQGRAPPVSGADLNYGLERFVRRDESVPEHLDALAASLQHRTESAASEKERDELDQERRKADVVTWRGIVTKICTAYEQSAEARFSDPLNLNAMMMDGTLYLEEFASASAMTEKQRKEDDPKMLRMGYYGYSFESYCTVETEAQTREPFRPTPQKNSPVSHPAGWSGDVNTNVQWCQVVKTKLGDNRLVIGGEVDAVERNPATGREELVELKTSMQMTSAQRNPGKAAMDQERFEKKLLKFFLQSYLLGISKIVVGFRDYHGFLTTHQDFETLRIPRMVRAGQPIAGQFDHAGKPLIREQSVWEPKDALGFGDQILSFIRKTISSYSAAETAAEGGVGHGKVQHPVFRVTFQSPFEQIEIRQLSEQEVLEEAQDGGRSGERVGFLPQSFHDFVQSRARTTTQP</sequence>
<comment type="similarity">
    <text evidence="2 6">Belongs to the DXO/Dom3Z family.</text>
</comment>
<dbReference type="GO" id="GO:0034353">
    <property type="term" value="F:mRNA 5'-diphosphatase activity"/>
    <property type="evidence" value="ECO:0007669"/>
    <property type="project" value="TreeGrafter"/>
</dbReference>
<reference evidence="10" key="1">
    <citation type="journal article" date="2013" name="Genome Announc.">
        <title>Draft genome sequence of Pseudozyma brasiliensis sp. nov. strain GHG001, a high producer of endo-1,4-xylanase isolated from an insect pest of sugarcane.</title>
        <authorList>
            <person name="Oliveira J.V.D.C."/>
            <person name="dos Santos R.A.C."/>
            <person name="Borges T.A."/>
            <person name="Riano-Pachon D.M."/>
            <person name="Goldman G.H."/>
        </authorList>
    </citation>
    <scope>NUCLEOTIDE SEQUENCE [LARGE SCALE GENOMIC DNA]</scope>
    <source>
        <strain evidence="10">GHG001</strain>
    </source>
</reference>
<dbReference type="GO" id="GO:0004518">
    <property type="term" value="F:nuclease activity"/>
    <property type="evidence" value="ECO:0007669"/>
    <property type="project" value="UniProtKB-KW"/>
</dbReference>
<dbReference type="STRING" id="1365824.V5EPK4"/>
<dbReference type="GO" id="GO:0003723">
    <property type="term" value="F:RNA binding"/>
    <property type="evidence" value="ECO:0007669"/>
    <property type="project" value="UniProtKB-KW"/>
</dbReference>
<gene>
    <name evidence="9" type="ORF">PSEUBRA_SCAF8g02205</name>
</gene>
<dbReference type="EC" id="3.6.1.-" evidence="6"/>
<keyword evidence="6" id="KW-0540">Nuclease</keyword>
<dbReference type="AlphaFoldDB" id="V5EPK4"/>
<comment type="cofactor">
    <cofactor evidence="1 6">
        <name>a divalent metal cation</name>
        <dbReference type="ChEBI" id="CHEBI:60240"/>
    </cofactor>
</comment>
<feature type="region of interest" description="Disordered" evidence="7">
    <location>
        <begin position="207"/>
        <end position="226"/>
    </location>
</feature>
<evidence type="ECO:0000256" key="6">
    <source>
        <dbReference type="RuleBase" id="RU367113"/>
    </source>
</evidence>
<evidence type="ECO:0000256" key="5">
    <source>
        <dbReference type="ARBA" id="ARBA00048124"/>
    </source>
</evidence>
<keyword evidence="6" id="KW-0694">RNA-binding</keyword>
<dbReference type="InterPro" id="IPR000182">
    <property type="entry name" value="GNAT_dom"/>
</dbReference>
<keyword evidence="6" id="KW-0479">Metal-binding</keyword>
<dbReference type="Pfam" id="PF08652">
    <property type="entry name" value="RAI1"/>
    <property type="match status" value="1"/>
</dbReference>
<evidence type="ECO:0000256" key="1">
    <source>
        <dbReference type="ARBA" id="ARBA00001968"/>
    </source>
</evidence>
<proteinExistence type="inferred from homology"/>
<comment type="catalytic activity">
    <reaction evidence="4">
        <text>a 5'-end triphospho-ribonucleoside in mRNA + H2O = a 5'-end phospho-ribonucleoside in mRNA + diphosphate + H(+)</text>
        <dbReference type="Rhea" id="RHEA:78683"/>
        <dbReference type="Rhea" id="RHEA-COMP:15692"/>
        <dbReference type="Rhea" id="RHEA-COMP:17164"/>
        <dbReference type="ChEBI" id="CHEBI:15377"/>
        <dbReference type="ChEBI" id="CHEBI:15378"/>
        <dbReference type="ChEBI" id="CHEBI:33019"/>
        <dbReference type="ChEBI" id="CHEBI:138282"/>
        <dbReference type="ChEBI" id="CHEBI:167618"/>
    </reaction>
    <physiologicalReaction direction="left-to-right" evidence="4">
        <dbReference type="Rhea" id="RHEA:78684"/>
    </physiologicalReaction>
</comment>
<dbReference type="GO" id="GO:0046872">
    <property type="term" value="F:metal ion binding"/>
    <property type="evidence" value="ECO:0007669"/>
    <property type="project" value="UniProtKB-KW"/>
</dbReference>
<dbReference type="Gene3D" id="3.40.630.30">
    <property type="match status" value="1"/>
</dbReference>
<dbReference type="CDD" id="cd04301">
    <property type="entry name" value="NAT_SF"/>
    <property type="match status" value="1"/>
</dbReference>
<dbReference type="InterPro" id="IPR039039">
    <property type="entry name" value="RAI1-like_fam"/>
</dbReference>
<dbReference type="PANTHER" id="PTHR12395">
    <property type="entry name" value="DOM-3 RELATED"/>
    <property type="match status" value="1"/>
</dbReference>
<dbReference type="GO" id="GO:0005829">
    <property type="term" value="C:cytosol"/>
    <property type="evidence" value="ECO:0007669"/>
    <property type="project" value="TreeGrafter"/>
</dbReference>
<keyword evidence="10" id="KW-1185">Reference proteome</keyword>
<comment type="subcellular location">
    <subcellularLocation>
        <location evidence="6">Nucleus</location>
    </subcellularLocation>
</comment>
<evidence type="ECO:0000256" key="2">
    <source>
        <dbReference type="ARBA" id="ARBA00006562"/>
    </source>
</evidence>
<keyword evidence="6" id="KW-0539">Nucleus</keyword>
<dbReference type="eggNOG" id="KOG1982">
    <property type="taxonomic scope" value="Eukaryota"/>
</dbReference>
<evidence type="ECO:0000259" key="8">
    <source>
        <dbReference type="PROSITE" id="PS51186"/>
    </source>
</evidence>
<dbReference type="InterPro" id="IPR013961">
    <property type="entry name" value="RAI1"/>
</dbReference>
<evidence type="ECO:0000256" key="7">
    <source>
        <dbReference type="SAM" id="MobiDB-lite"/>
    </source>
</evidence>
<feature type="compositionally biased region" description="Basic and acidic residues" evidence="7">
    <location>
        <begin position="256"/>
        <end position="275"/>
    </location>
</feature>
<organism evidence="9 10">
    <name type="scientific">Kalmanozyma brasiliensis (strain GHG001)</name>
    <name type="common">Yeast</name>
    <name type="synonym">Pseudozyma brasiliensis</name>
    <dbReference type="NCBI Taxonomy" id="1365824"/>
    <lineage>
        <taxon>Eukaryota</taxon>
        <taxon>Fungi</taxon>
        <taxon>Dikarya</taxon>
        <taxon>Basidiomycota</taxon>
        <taxon>Ustilaginomycotina</taxon>
        <taxon>Ustilaginomycetes</taxon>
        <taxon>Ustilaginales</taxon>
        <taxon>Ustilaginaceae</taxon>
        <taxon>Kalmanozyma</taxon>
    </lineage>
</organism>
<evidence type="ECO:0000256" key="3">
    <source>
        <dbReference type="ARBA" id="ARBA00044676"/>
    </source>
</evidence>
<evidence type="ECO:0000313" key="9">
    <source>
        <dbReference type="EMBL" id="EST04873.1"/>
    </source>
</evidence>
<dbReference type="PANTHER" id="PTHR12395:SF9">
    <property type="entry name" value="DECAPPING AND EXORIBONUCLEASE PROTEIN"/>
    <property type="match status" value="1"/>
</dbReference>